<evidence type="ECO:0000313" key="2">
    <source>
        <dbReference type="Proteomes" id="UP000199620"/>
    </source>
</evidence>
<dbReference type="Proteomes" id="UP000199620">
    <property type="component" value="Chromosome I"/>
</dbReference>
<dbReference type="EMBL" id="LT629800">
    <property type="protein sequence ID" value="SDU90545.1"/>
    <property type="molecule type" value="Genomic_DNA"/>
</dbReference>
<protein>
    <recommendedName>
        <fullName evidence="3">Integrase</fullName>
    </recommendedName>
</protein>
<organism evidence="1 2">
    <name type="scientific">Pseudomonas brenneri</name>
    <dbReference type="NCBI Taxonomy" id="129817"/>
    <lineage>
        <taxon>Bacteria</taxon>
        <taxon>Pseudomonadati</taxon>
        <taxon>Pseudomonadota</taxon>
        <taxon>Gammaproteobacteria</taxon>
        <taxon>Pseudomonadales</taxon>
        <taxon>Pseudomonadaceae</taxon>
        <taxon>Pseudomonas</taxon>
    </lineage>
</organism>
<keyword evidence="2" id="KW-1185">Reference proteome</keyword>
<evidence type="ECO:0008006" key="3">
    <source>
        <dbReference type="Google" id="ProtNLM"/>
    </source>
</evidence>
<sequence length="56" mass="6541">MRQKSTANRDLPPRMIRRIRKGKSGKTWTSYYYDGRTVDGKRKEIPLGTDLDQAKV</sequence>
<accession>A0ABY0W9N4</accession>
<reference evidence="1 2" key="1">
    <citation type="submission" date="2016-10" db="EMBL/GenBank/DDBJ databases">
        <authorList>
            <person name="Varghese N."/>
            <person name="Submissions S."/>
        </authorList>
    </citation>
    <scope>NUCLEOTIDE SEQUENCE [LARGE SCALE GENOMIC DNA]</scope>
    <source>
        <strain evidence="1 2">BS2771</strain>
    </source>
</reference>
<proteinExistence type="predicted"/>
<gene>
    <name evidence="1" type="ORF">SAMN04490181_1322</name>
</gene>
<name>A0ABY0W9N4_9PSED</name>
<evidence type="ECO:0000313" key="1">
    <source>
        <dbReference type="EMBL" id="SDU90545.1"/>
    </source>
</evidence>